<keyword evidence="2" id="KW-1185">Reference proteome</keyword>
<organism evidence="1 2">
    <name type="scientific">Drosophila navojoa</name>
    <name type="common">Fruit fly</name>
    <dbReference type="NCBI Taxonomy" id="7232"/>
    <lineage>
        <taxon>Eukaryota</taxon>
        <taxon>Metazoa</taxon>
        <taxon>Ecdysozoa</taxon>
        <taxon>Arthropoda</taxon>
        <taxon>Hexapoda</taxon>
        <taxon>Insecta</taxon>
        <taxon>Pterygota</taxon>
        <taxon>Neoptera</taxon>
        <taxon>Endopterygota</taxon>
        <taxon>Diptera</taxon>
        <taxon>Brachycera</taxon>
        <taxon>Muscomorpha</taxon>
        <taxon>Ephydroidea</taxon>
        <taxon>Drosophilidae</taxon>
        <taxon>Drosophila</taxon>
    </lineage>
</organism>
<accession>A0A484ARA4</accession>
<dbReference type="Proteomes" id="UP000295192">
    <property type="component" value="Unassembled WGS sequence"/>
</dbReference>
<dbReference type="AlphaFoldDB" id="A0A484ARA4"/>
<gene>
    <name evidence="1" type="ORF">AWZ03_014391</name>
</gene>
<evidence type="ECO:0000313" key="2">
    <source>
        <dbReference type="Proteomes" id="UP000295192"/>
    </source>
</evidence>
<sequence length="84" mass="8810">MAPSPFSAVPPAILKMGALEAEAQPSRQCACSNICSSICIKPNEATPRNRRVAAFVTVWALLAPAGRQRPPLPLACVARTVVGI</sequence>
<reference evidence="1 2" key="1">
    <citation type="journal article" date="2019" name="J. Hered.">
        <title>An Improved Genome Assembly for Drosophila navojoa, the Basal Species in the mojavensis Cluster.</title>
        <authorList>
            <person name="Vanderlinde T."/>
            <person name="Dupim E.G."/>
            <person name="Nazario-Yepiz N.O."/>
            <person name="Carvalho A.B."/>
        </authorList>
    </citation>
    <scope>NUCLEOTIDE SEQUENCE [LARGE SCALE GENOMIC DNA]</scope>
    <source>
        <strain evidence="1">Navoj_Jal97</strain>
        <tissue evidence="1">Whole organism</tissue>
    </source>
</reference>
<comment type="caution">
    <text evidence="1">The sequence shown here is derived from an EMBL/GenBank/DDBJ whole genome shotgun (WGS) entry which is preliminary data.</text>
</comment>
<protein>
    <submittedName>
        <fullName evidence="1">Uncharacterized protein</fullName>
    </submittedName>
</protein>
<dbReference type="EMBL" id="LSRL02001276">
    <property type="protein sequence ID" value="TDG39187.1"/>
    <property type="molecule type" value="Genomic_DNA"/>
</dbReference>
<evidence type="ECO:0000313" key="1">
    <source>
        <dbReference type="EMBL" id="TDG39187.1"/>
    </source>
</evidence>
<proteinExistence type="predicted"/>
<name>A0A484ARA4_DRONA</name>